<sequence>MTNGSITGRVRRLMVESPGSVGGRARARRLELTSSIFPDLQDMSVIDLGGTVDAWLTAHVRPRHVTVINIEDPGEAQDWITPVTGDACSAVATLVEAGLAPSCDVVFSNAVLEHVGGHANRVRFAQSVNDLSSRHWVQTPYRYFPIEPHWLFPGMQFLPVAARTRIAAVWPLAHSRAESLANARHEILWTELIGMTEMRDLFPDSRIIRERLAGLTKSLIAVRSD</sequence>
<dbReference type="AlphaFoldDB" id="A0A502CMI6"/>
<dbReference type="GO" id="GO:0008168">
    <property type="term" value="F:methyltransferase activity"/>
    <property type="evidence" value="ECO:0007669"/>
    <property type="project" value="UniProtKB-KW"/>
</dbReference>
<keyword evidence="2" id="KW-1185">Reference proteome</keyword>
<dbReference type="InterPro" id="IPR029063">
    <property type="entry name" value="SAM-dependent_MTases_sf"/>
</dbReference>
<dbReference type="RefSeq" id="WP_140742757.1">
    <property type="nucleotide sequence ID" value="NZ_RCZM01000006.1"/>
</dbReference>
<dbReference type="Proteomes" id="UP000317722">
    <property type="component" value="Unassembled WGS sequence"/>
</dbReference>
<dbReference type="GO" id="GO:0032259">
    <property type="term" value="P:methylation"/>
    <property type="evidence" value="ECO:0007669"/>
    <property type="project" value="UniProtKB-KW"/>
</dbReference>
<dbReference type="SUPFAM" id="SSF53335">
    <property type="entry name" value="S-adenosyl-L-methionine-dependent methyltransferases"/>
    <property type="match status" value="1"/>
</dbReference>
<evidence type="ECO:0000313" key="1">
    <source>
        <dbReference type="EMBL" id="TPG13834.1"/>
    </source>
</evidence>
<reference evidence="1 2" key="1">
    <citation type="journal article" date="2019" name="Environ. Microbiol.">
        <title>Species interactions and distinct microbial communities in high Arctic permafrost affected cryosols are associated with the CH4 and CO2 gas fluxes.</title>
        <authorList>
            <person name="Altshuler I."/>
            <person name="Hamel J."/>
            <person name="Turney S."/>
            <person name="Magnuson E."/>
            <person name="Levesque R."/>
            <person name="Greer C."/>
            <person name="Whyte L.G."/>
        </authorList>
    </citation>
    <scope>NUCLEOTIDE SEQUENCE [LARGE SCALE GENOMIC DNA]</scope>
    <source>
        <strain evidence="1 2">S9.3A</strain>
    </source>
</reference>
<keyword evidence="1" id="KW-0808">Transferase</keyword>
<proteinExistence type="predicted"/>
<organism evidence="1 2">
    <name type="scientific">Pedococcus bigeumensis</name>
    <dbReference type="NCBI Taxonomy" id="433644"/>
    <lineage>
        <taxon>Bacteria</taxon>
        <taxon>Bacillati</taxon>
        <taxon>Actinomycetota</taxon>
        <taxon>Actinomycetes</taxon>
        <taxon>Micrococcales</taxon>
        <taxon>Intrasporangiaceae</taxon>
        <taxon>Pedococcus</taxon>
    </lineage>
</organism>
<keyword evidence="1" id="KW-0489">Methyltransferase</keyword>
<comment type="caution">
    <text evidence="1">The sequence shown here is derived from an EMBL/GenBank/DDBJ whole genome shotgun (WGS) entry which is preliminary data.</text>
</comment>
<gene>
    <name evidence="1" type="ORF">EAH86_16480</name>
</gene>
<dbReference type="EMBL" id="RCZM01000006">
    <property type="protein sequence ID" value="TPG13834.1"/>
    <property type="molecule type" value="Genomic_DNA"/>
</dbReference>
<dbReference type="OrthoDB" id="9805171at2"/>
<protein>
    <submittedName>
        <fullName evidence="1">Methyltransferase type 11</fullName>
    </submittedName>
</protein>
<name>A0A502CMI6_9MICO</name>
<evidence type="ECO:0000313" key="2">
    <source>
        <dbReference type="Proteomes" id="UP000317722"/>
    </source>
</evidence>
<accession>A0A502CMI6</accession>